<dbReference type="InterPro" id="IPR001818">
    <property type="entry name" value="Pept_M10_metallopeptidase"/>
</dbReference>
<reference evidence="7 8" key="1">
    <citation type="journal article" date="2016" name="Nat. Commun.">
        <title>Thousands of microbial genomes shed light on interconnected biogeochemical processes in an aquifer system.</title>
        <authorList>
            <person name="Anantharaman K."/>
            <person name="Brown C.T."/>
            <person name="Hug L.A."/>
            <person name="Sharon I."/>
            <person name="Castelle C.J."/>
            <person name="Probst A.J."/>
            <person name="Thomas B.C."/>
            <person name="Singh A."/>
            <person name="Wilkins M.J."/>
            <person name="Karaoz U."/>
            <person name="Brodie E.L."/>
            <person name="Williams K.H."/>
            <person name="Hubbard S.S."/>
            <person name="Banfield J.F."/>
        </authorList>
    </citation>
    <scope>NUCLEOTIDE SEQUENCE [LARGE SCALE GENOMIC DNA]</scope>
</reference>
<dbReference type="STRING" id="1798657.A2648_02765"/>
<dbReference type="InterPro" id="IPR021190">
    <property type="entry name" value="Pept_M10A"/>
</dbReference>
<evidence type="ECO:0000256" key="4">
    <source>
        <dbReference type="ARBA" id="ARBA00022833"/>
    </source>
</evidence>
<dbReference type="GO" id="GO:0008270">
    <property type="term" value="F:zinc ion binding"/>
    <property type="evidence" value="ECO:0007669"/>
    <property type="project" value="InterPro"/>
</dbReference>
<sequence length="310" mass="35550">MQKIFKNFTALIIVGALIFVFREELQNIFFQLRDRFLPCGSPISYSIGIFDERFGISRKNFLADTKQAEEIWEKPIEKDLFMEKANGSLKINLIYDYRQDVTEKLKILGISADDSRASYELVKARYVVLSEQYLKDRNIFESKVAAMESHQDAYNKKVAYWNARRGAPKVEYNALQLERESIQAEIASINQLQKDLSAEVENINALVSTLNRLAEELNIDVARFNEVGASRGEEFEEGLYKSGPKGRSIDIYQYDSKNKLIRVLAHEFGHALELEHISNPKAIMYKLNEGTNEKLTADDLSALKIRCGIK</sequence>
<feature type="coiled-coil region" evidence="5">
    <location>
        <begin position="172"/>
        <end position="220"/>
    </location>
</feature>
<proteinExistence type="predicted"/>
<dbReference type="InterPro" id="IPR024079">
    <property type="entry name" value="MetalloPept_cat_dom_sf"/>
</dbReference>
<protein>
    <recommendedName>
        <fullName evidence="6">Peptidase M10 metallopeptidase domain-containing protein</fullName>
    </recommendedName>
</protein>
<evidence type="ECO:0000256" key="1">
    <source>
        <dbReference type="ARBA" id="ARBA00022670"/>
    </source>
</evidence>
<keyword evidence="3" id="KW-0378">Hydrolase</keyword>
<feature type="domain" description="Peptidase M10 metallopeptidase" evidence="6">
    <location>
        <begin position="255"/>
        <end position="303"/>
    </location>
</feature>
<gene>
    <name evidence="7" type="ORF">A2648_02765</name>
</gene>
<comment type="caution">
    <text evidence="7">The sequence shown here is derived from an EMBL/GenBank/DDBJ whole genome shotgun (WGS) entry which is preliminary data.</text>
</comment>
<evidence type="ECO:0000256" key="3">
    <source>
        <dbReference type="ARBA" id="ARBA00022801"/>
    </source>
</evidence>
<name>A0A1G2CW66_9BACT</name>
<accession>A0A1G2CW66</accession>
<evidence type="ECO:0000259" key="6">
    <source>
        <dbReference type="Pfam" id="PF00413"/>
    </source>
</evidence>
<organism evidence="7 8">
    <name type="scientific">Candidatus Lloydbacteria bacterium RIFCSPHIGHO2_01_FULL_41_20</name>
    <dbReference type="NCBI Taxonomy" id="1798657"/>
    <lineage>
        <taxon>Bacteria</taxon>
        <taxon>Candidatus Lloydiibacteriota</taxon>
    </lineage>
</organism>
<dbReference type="GO" id="GO:0006508">
    <property type="term" value="P:proteolysis"/>
    <property type="evidence" value="ECO:0007669"/>
    <property type="project" value="UniProtKB-KW"/>
</dbReference>
<dbReference type="AlphaFoldDB" id="A0A1G2CW66"/>
<dbReference type="PRINTS" id="PR00138">
    <property type="entry name" value="MATRIXIN"/>
</dbReference>
<dbReference type="SUPFAM" id="SSF55486">
    <property type="entry name" value="Metalloproteases ('zincins'), catalytic domain"/>
    <property type="match status" value="1"/>
</dbReference>
<dbReference type="Gene3D" id="3.40.390.10">
    <property type="entry name" value="Collagenase (Catalytic Domain)"/>
    <property type="match status" value="1"/>
</dbReference>
<keyword evidence="4" id="KW-0862">Zinc</keyword>
<evidence type="ECO:0000256" key="5">
    <source>
        <dbReference type="SAM" id="Coils"/>
    </source>
</evidence>
<keyword evidence="2" id="KW-0479">Metal-binding</keyword>
<dbReference type="EMBL" id="MHLH01000002">
    <property type="protein sequence ID" value="OGZ04738.1"/>
    <property type="molecule type" value="Genomic_DNA"/>
</dbReference>
<dbReference type="GO" id="GO:0031012">
    <property type="term" value="C:extracellular matrix"/>
    <property type="evidence" value="ECO:0007669"/>
    <property type="project" value="InterPro"/>
</dbReference>
<keyword evidence="5" id="KW-0175">Coiled coil</keyword>
<dbReference type="Proteomes" id="UP000178841">
    <property type="component" value="Unassembled WGS sequence"/>
</dbReference>
<evidence type="ECO:0000313" key="7">
    <source>
        <dbReference type="EMBL" id="OGZ04738.1"/>
    </source>
</evidence>
<evidence type="ECO:0000313" key="8">
    <source>
        <dbReference type="Proteomes" id="UP000178841"/>
    </source>
</evidence>
<dbReference type="GO" id="GO:0004222">
    <property type="term" value="F:metalloendopeptidase activity"/>
    <property type="evidence" value="ECO:0007669"/>
    <property type="project" value="InterPro"/>
</dbReference>
<keyword evidence="1" id="KW-0645">Protease</keyword>
<dbReference type="Pfam" id="PF00413">
    <property type="entry name" value="Peptidase_M10"/>
    <property type="match status" value="1"/>
</dbReference>
<evidence type="ECO:0000256" key="2">
    <source>
        <dbReference type="ARBA" id="ARBA00022723"/>
    </source>
</evidence>